<dbReference type="EMBL" id="JAEDXG010000062">
    <property type="protein sequence ID" value="MBH9702168.1"/>
    <property type="molecule type" value="Genomic_DNA"/>
</dbReference>
<dbReference type="Proteomes" id="UP000645612">
    <property type="component" value="Unassembled WGS sequence"/>
</dbReference>
<sequence length="163" mass="18524">MDRAVFMTFDDFVSINTMLIEKTGLSLYRSESYEHPFFLVTKLDRSAWVDSGMRALCLLIGNPRDAERILGDRQFDIRRDRRVGFVNIEYGGDDEHAIGASHYGADTSETATLVNRELNKLLKSHAHKGVIDVAGNLIKNYYWTDAALARETLIYSARRSSQT</sequence>
<name>A0A8I1B2U2_BURCE</name>
<evidence type="ECO:0000313" key="1">
    <source>
        <dbReference type="EMBL" id="MBH9702168.1"/>
    </source>
</evidence>
<gene>
    <name evidence="1" type="ORF">JAO13_37640</name>
</gene>
<dbReference type="RefSeq" id="WP_198114359.1">
    <property type="nucleotide sequence ID" value="NZ_JAEDXG010000062.1"/>
</dbReference>
<dbReference type="AlphaFoldDB" id="A0A8I1B2U2"/>
<proteinExistence type="predicted"/>
<organism evidence="1 2">
    <name type="scientific">Burkholderia cepacia</name>
    <name type="common">Pseudomonas cepacia</name>
    <dbReference type="NCBI Taxonomy" id="292"/>
    <lineage>
        <taxon>Bacteria</taxon>
        <taxon>Pseudomonadati</taxon>
        <taxon>Pseudomonadota</taxon>
        <taxon>Betaproteobacteria</taxon>
        <taxon>Burkholderiales</taxon>
        <taxon>Burkholderiaceae</taxon>
        <taxon>Burkholderia</taxon>
        <taxon>Burkholderia cepacia complex</taxon>
    </lineage>
</organism>
<protein>
    <submittedName>
        <fullName evidence="1">Uncharacterized protein</fullName>
    </submittedName>
</protein>
<evidence type="ECO:0000313" key="2">
    <source>
        <dbReference type="Proteomes" id="UP000645612"/>
    </source>
</evidence>
<reference evidence="1" key="1">
    <citation type="submission" date="2020-12" db="EMBL/GenBank/DDBJ databases">
        <title>Burkholderia cepacia complex in Mexico.</title>
        <authorList>
            <person name="Estrada P."/>
        </authorList>
    </citation>
    <scope>NUCLEOTIDE SEQUENCE</scope>
    <source>
        <strain evidence="1">871</strain>
    </source>
</reference>
<accession>A0A8I1B2U2</accession>
<comment type="caution">
    <text evidence="1">The sequence shown here is derived from an EMBL/GenBank/DDBJ whole genome shotgun (WGS) entry which is preliminary data.</text>
</comment>